<dbReference type="Gene3D" id="3.30.750.80">
    <property type="entry name" value="RNA methyltransferase domain (HRMD) like"/>
    <property type="match status" value="1"/>
</dbReference>
<dbReference type="Gene3D" id="3.40.50.150">
    <property type="entry name" value="Vaccinia Virus protein VP39"/>
    <property type="match status" value="1"/>
</dbReference>
<dbReference type="GO" id="GO:0008168">
    <property type="term" value="F:methyltransferase activity"/>
    <property type="evidence" value="ECO:0007669"/>
    <property type="project" value="UniProtKB-KW"/>
</dbReference>
<keyword evidence="3 9" id="KW-0489">Methyltransferase</keyword>
<dbReference type="InterPro" id="IPR019614">
    <property type="entry name" value="SAM-dep_methyl-trfase"/>
</dbReference>
<evidence type="ECO:0000256" key="3">
    <source>
        <dbReference type="ARBA" id="ARBA00022603"/>
    </source>
</evidence>
<dbReference type="PROSITE" id="PS50890">
    <property type="entry name" value="PUA"/>
    <property type="match status" value="1"/>
</dbReference>
<evidence type="ECO:0000256" key="4">
    <source>
        <dbReference type="ARBA" id="ARBA00022679"/>
    </source>
</evidence>
<dbReference type="InterPro" id="IPR029063">
    <property type="entry name" value="SAM-dependent_MTases_sf"/>
</dbReference>
<dbReference type="PANTHER" id="PTHR42873:SF1">
    <property type="entry name" value="S-ADENOSYLMETHIONINE-DEPENDENT METHYLTRANSFERASE DOMAIN-CONTAINING PROTEIN"/>
    <property type="match status" value="1"/>
</dbReference>
<dbReference type="PANTHER" id="PTHR42873">
    <property type="entry name" value="RIBOSOMAL RNA LARGE SUBUNIT METHYLTRANSFERASE"/>
    <property type="match status" value="1"/>
</dbReference>
<evidence type="ECO:0000256" key="1">
    <source>
        <dbReference type="ARBA" id="ARBA00004496"/>
    </source>
</evidence>
<dbReference type="CDD" id="cd21153">
    <property type="entry name" value="PUA_RlmI"/>
    <property type="match status" value="1"/>
</dbReference>
<dbReference type="Proteomes" id="UP000184212">
    <property type="component" value="Unassembled WGS sequence"/>
</dbReference>
<name>A0A1M5XFL8_9BACT</name>
<dbReference type="AlphaFoldDB" id="A0A1M5XFL8"/>
<dbReference type="EMBL" id="FQWQ01000006">
    <property type="protein sequence ID" value="SHH98637.1"/>
    <property type="molecule type" value="Genomic_DNA"/>
</dbReference>
<dbReference type="Pfam" id="PF10672">
    <property type="entry name" value="Methyltrans_SAM"/>
    <property type="match status" value="1"/>
</dbReference>
<dbReference type="InterPro" id="IPR041532">
    <property type="entry name" value="RlmI-like_PUA"/>
</dbReference>
<evidence type="ECO:0000256" key="5">
    <source>
        <dbReference type="ARBA" id="ARBA00022691"/>
    </source>
</evidence>
<dbReference type="GO" id="GO:0032259">
    <property type="term" value="P:methylation"/>
    <property type="evidence" value="ECO:0007669"/>
    <property type="project" value="UniProtKB-KW"/>
</dbReference>
<dbReference type="Pfam" id="PF17785">
    <property type="entry name" value="PUA_3"/>
    <property type="match status" value="1"/>
</dbReference>
<keyword evidence="10" id="KW-1185">Reference proteome</keyword>
<dbReference type="Gene3D" id="2.30.130.10">
    <property type="entry name" value="PUA domain"/>
    <property type="match status" value="1"/>
</dbReference>
<comment type="subcellular location">
    <subcellularLocation>
        <location evidence="1">Cytoplasm</location>
    </subcellularLocation>
</comment>
<protein>
    <submittedName>
        <fullName evidence="9">23S rRNA (Cytosine1962-C5)-methyltransferase</fullName>
    </submittedName>
</protein>
<evidence type="ECO:0000256" key="2">
    <source>
        <dbReference type="ARBA" id="ARBA00022490"/>
    </source>
</evidence>
<dbReference type="CDD" id="cd02440">
    <property type="entry name" value="AdoMet_MTases"/>
    <property type="match status" value="1"/>
</dbReference>
<sequence length="395" mass="43791">MIIQGKITLKKGKEHSIERFHPWIFSGAIQTLEGAVEDGGWVEVKSYKGKVLGFGHYQNGSIAVRMLSQEAETPSQHFWVDKLRAAVTLRAAAGLPASSINAFRLIHGEGDGLPGLIIDLYDGVAIMQAHSVGMHIDRHAISAALQQVLGEGLKTVYYKSQSTLPGKMRSADQDEYLFGMTAVPHVITEHGNKFFIDWEEGQKTGFFLDQRENRKLLGDFSKGKHVLNTFCYTGGFSVYALQAGAALVHSVDASEKAVALTRKNIDLNGFNANYHTSYAEDTFDFLKDKQGQYDVIILDPPAFAKHRDARHQAVKGYQRLNMEAMKAIKSNGILFTFSCSQVVDRQLFYDTIVSAAIQAGRQIKVLYHLAQPADHPVSIFHPEGEYLKGLVLYVA</sequence>
<evidence type="ECO:0000259" key="7">
    <source>
        <dbReference type="Pfam" id="PF10672"/>
    </source>
</evidence>
<evidence type="ECO:0000313" key="9">
    <source>
        <dbReference type="EMBL" id="SHH98637.1"/>
    </source>
</evidence>
<dbReference type="InterPro" id="IPR015947">
    <property type="entry name" value="PUA-like_sf"/>
</dbReference>
<organism evidence="9 10">
    <name type="scientific">Chryseolinea serpens</name>
    <dbReference type="NCBI Taxonomy" id="947013"/>
    <lineage>
        <taxon>Bacteria</taxon>
        <taxon>Pseudomonadati</taxon>
        <taxon>Bacteroidota</taxon>
        <taxon>Cytophagia</taxon>
        <taxon>Cytophagales</taxon>
        <taxon>Fulvivirgaceae</taxon>
        <taxon>Chryseolinea</taxon>
    </lineage>
</organism>
<feature type="domain" description="RlmI-like PUA" evidence="8">
    <location>
        <begin position="7"/>
        <end position="69"/>
    </location>
</feature>
<comment type="similarity">
    <text evidence="6">Belongs to the methyltransferase superfamily. RlmI family.</text>
</comment>
<feature type="domain" description="S-adenosylmethionine-dependent methyltransferase" evidence="7">
    <location>
        <begin position="104"/>
        <end position="312"/>
    </location>
</feature>
<dbReference type="GO" id="GO:0003723">
    <property type="term" value="F:RNA binding"/>
    <property type="evidence" value="ECO:0007669"/>
    <property type="project" value="InterPro"/>
</dbReference>
<dbReference type="GO" id="GO:0005737">
    <property type="term" value="C:cytoplasm"/>
    <property type="evidence" value="ECO:0007669"/>
    <property type="project" value="UniProtKB-SubCell"/>
</dbReference>
<dbReference type="RefSeq" id="WP_073142914.1">
    <property type="nucleotide sequence ID" value="NZ_FQWQ01000006.1"/>
</dbReference>
<keyword evidence="4 9" id="KW-0808">Transferase</keyword>
<dbReference type="CDD" id="cd11572">
    <property type="entry name" value="RlmI_M_like"/>
    <property type="match status" value="1"/>
</dbReference>
<dbReference type="STRING" id="947013.SAMN04488109_6499"/>
<keyword evidence="2" id="KW-0963">Cytoplasm</keyword>
<evidence type="ECO:0000256" key="6">
    <source>
        <dbReference type="ARBA" id="ARBA00038091"/>
    </source>
</evidence>
<accession>A0A1M5XFL8</accession>
<dbReference type="SUPFAM" id="SSF53335">
    <property type="entry name" value="S-adenosyl-L-methionine-dependent methyltransferases"/>
    <property type="match status" value="1"/>
</dbReference>
<dbReference type="SUPFAM" id="SSF88697">
    <property type="entry name" value="PUA domain-like"/>
    <property type="match status" value="1"/>
</dbReference>
<gene>
    <name evidence="9" type="ORF">SAMN04488109_6499</name>
</gene>
<dbReference type="InterPro" id="IPR036974">
    <property type="entry name" value="PUA_sf"/>
</dbReference>
<keyword evidence="5" id="KW-0949">S-adenosyl-L-methionine</keyword>
<evidence type="ECO:0000259" key="8">
    <source>
        <dbReference type="Pfam" id="PF17785"/>
    </source>
</evidence>
<proteinExistence type="inferred from homology"/>
<evidence type="ECO:0000313" key="10">
    <source>
        <dbReference type="Proteomes" id="UP000184212"/>
    </source>
</evidence>
<reference evidence="9 10" key="1">
    <citation type="submission" date="2016-11" db="EMBL/GenBank/DDBJ databases">
        <authorList>
            <person name="Jaros S."/>
            <person name="Januszkiewicz K."/>
            <person name="Wedrychowicz H."/>
        </authorList>
    </citation>
    <scope>NUCLEOTIDE SEQUENCE [LARGE SCALE GENOMIC DNA]</scope>
    <source>
        <strain evidence="9 10">DSM 24574</strain>
    </source>
</reference>